<dbReference type="Proteomes" id="UP001311232">
    <property type="component" value="Unassembled WGS sequence"/>
</dbReference>
<organism evidence="2 3">
    <name type="scientific">Crenichthys baileyi</name>
    <name type="common">White River springfish</name>
    <dbReference type="NCBI Taxonomy" id="28760"/>
    <lineage>
        <taxon>Eukaryota</taxon>
        <taxon>Metazoa</taxon>
        <taxon>Chordata</taxon>
        <taxon>Craniata</taxon>
        <taxon>Vertebrata</taxon>
        <taxon>Euteleostomi</taxon>
        <taxon>Actinopterygii</taxon>
        <taxon>Neopterygii</taxon>
        <taxon>Teleostei</taxon>
        <taxon>Neoteleostei</taxon>
        <taxon>Acanthomorphata</taxon>
        <taxon>Ovalentaria</taxon>
        <taxon>Atherinomorphae</taxon>
        <taxon>Cyprinodontiformes</taxon>
        <taxon>Goodeidae</taxon>
        <taxon>Crenichthys</taxon>
    </lineage>
</organism>
<comment type="caution">
    <text evidence="2">The sequence shown here is derived from an EMBL/GenBank/DDBJ whole genome shotgun (WGS) entry which is preliminary data.</text>
</comment>
<gene>
    <name evidence="2" type="ORF">CRENBAI_008743</name>
</gene>
<name>A0AAV9R4Q1_9TELE</name>
<sequence length="545" mass="58928">MSFNQILLDPTLNQHKDPLSDIPLPMYEYLRQAAEKSSCQEGLAAEQQSAASGTILAVPLPGSGPLRYALAPVSSACRRQRRRRRAPVPDSVAVQSDAPAPSSTGGPHDAATPGSGARLPPLSGLALEERSKEPSTSAAAPAKLSMSPASSSRRDASALCFPGGQRDIATPGSGNQSPPLSGPVLEELEAESSSPTTASRSEFPAGFSSCPGRRRRRRAVAIGEMRRGASYSSTEGPSAMASSQLSSPELVGGHPAPSERHQSSVQPPTPAWFQSGPETPRAELMRLRFMDFALYLRLFPEDLDFVHLVLEAEFLGRGWLHAHAPVSTGGPFAPLLEAAVGSPEPPLPRLVLEEPLGGLPPRPGPEHLLSFLWGVFMEIKPDSRPAGTKPDSRPAGATPDSRAPTDSGPPDSRTPTDCDPDSRAPTDSEPDSRAPTDSEPDSRAPTDSKPDSRAPTDTEPDFLWPRCRPPDVPLRDFLWTRHRPPDHLLLRCWHLRCRPPNCLHLCCWPPDSRHPCCRPSDMCPHGFSWLYCQTPGRLLLYYRLP</sequence>
<feature type="compositionally biased region" description="Polar residues" evidence="1">
    <location>
        <begin position="230"/>
        <end position="247"/>
    </location>
</feature>
<feature type="compositionally biased region" description="Low complexity" evidence="1">
    <location>
        <begin position="137"/>
        <end position="151"/>
    </location>
</feature>
<protein>
    <submittedName>
        <fullName evidence="2">Uncharacterized protein</fullName>
    </submittedName>
</protein>
<dbReference type="AlphaFoldDB" id="A0AAV9R4Q1"/>
<evidence type="ECO:0000256" key="1">
    <source>
        <dbReference type="SAM" id="MobiDB-lite"/>
    </source>
</evidence>
<keyword evidence="3" id="KW-1185">Reference proteome</keyword>
<feature type="compositionally biased region" description="Polar residues" evidence="1">
    <location>
        <begin position="191"/>
        <end position="200"/>
    </location>
</feature>
<evidence type="ECO:0000313" key="2">
    <source>
        <dbReference type="EMBL" id="KAK5603384.1"/>
    </source>
</evidence>
<feature type="region of interest" description="Disordered" evidence="1">
    <location>
        <begin position="382"/>
        <end position="465"/>
    </location>
</feature>
<dbReference type="EMBL" id="JAHHUM010002481">
    <property type="protein sequence ID" value="KAK5603384.1"/>
    <property type="molecule type" value="Genomic_DNA"/>
</dbReference>
<proteinExistence type="predicted"/>
<reference evidence="2 3" key="1">
    <citation type="submission" date="2021-06" db="EMBL/GenBank/DDBJ databases">
        <authorList>
            <person name="Palmer J.M."/>
        </authorList>
    </citation>
    <scope>NUCLEOTIDE SEQUENCE [LARGE SCALE GENOMIC DNA]</scope>
    <source>
        <strain evidence="2 3">MEX-2019</strain>
        <tissue evidence="2">Muscle</tissue>
    </source>
</reference>
<feature type="region of interest" description="Disordered" evidence="1">
    <location>
        <begin position="74"/>
        <end position="277"/>
    </location>
</feature>
<feature type="compositionally biased region" description="Basic and acidic residues" evidence="1">
    <location>
        <begin position="414"/>
        <end position="456"/>
    </location>
</feature>
<evidence type="ECO:0000313" key="3">
    <source>
        <dbReference type="Proteomes" id="UP001311232"/>
    </source>
</evidence>
<accession>A0AAV9R4Q1</accession>